<name>A0A6C0FH32_9ZZZZ</name>
<protein>
    <submittedName>
        <fullName evidence="2">Uncharacterized protein</fullName>
    </submittedName>
</protein>
<keyword evidence="1" id="KW-0812">Transmembrane</keyword>
<evidence type="ECO:0000256" key="1">
    <source>
        <dbReference type="SAM" id="Phobius"/>
    </source>
</evidence>
<organism evidence="2">
    <name type="scientific">viral metagenome</name>
    <dbReference type="NCBI Taxonomy" id="1070528"/>
    <lineage>
        <taxon>unclassified sequences</taxon>
        <taxon>metagenomes</taxon>
        <taxon>organismal metagenomes</taxon>
    </lineage>
</organism>
<sequence>MTKGFVDIKVAYFLAGVILPMLWCVFSKENFTQETSDPVIVEKSLRMFKNMMLVTFPVYNPEMPKIAWYSQLKQPFGELLKILKSCKDNEWCSGYHYIARRITEEPKLEKINEVYNQLIHEFTENKNGIWNKSNEETENKDIMTPLKFLTRFQIKHHTILDDDA</sequence>
<dbReference type="EMBL" id="MN738829">
    <property type="protein sequence ID" value="QHT38265.1"/>
    <property type="molecule type" value="Genomic_DNA"/>
</dbReference>
<proteinExistence type="predicted"/>
<dbReference type="AlphaFoldDB" id="A0A6C0FH32"/>
<feature type="transmembrane region" description="Helical" evidence="1">
    <location>
        <begin position="6"/>
        <end position="26"/>
    </location>
</feature>
<evidence type="ECO:0000313" key="2">
    <source>
        <dbReference type="EMBL" id="QHT38265.1"/>
    </source>
</evidence>
<reference evidence="2" key="1">
    <citation type="journal article" date="2020" name="Nature">
        <title>Giant virus diversity and host interactions through global metagenomics.</title>
        <authorList>
            <person name="Schulz F."/>
            <person name="Roux S."/>
            <person name="Paez-Espino D."/>
            <person name="Jungbluth S."/>
            <person name="Walsh D.A."/>
            <person name="Denef V.J."/>
            <person name="McMahon K.D."/>
            <person name="Konstantinidis K.T."/>
            <person name="Eloe-Fadrosh E.A."/>
            <person name="Kyrpides N.C."/>
            <person name="Woyke T."/>
        </authorList>
    </citation>
    <scope>NUCLEOTIDE SEQUENCE</scope>
    <source>
        <strain evidence="2">GVMAG-S-ERX556101-89</strain>
    </source>
</reference>
<keyword evidence="1" id="KW-1133">Transmembrane helix</keyword>
<accession>A0A6C0FH32</accession>
<keyword evidence="1" id="KW-0472">Membrane</keyword>